<evidence type="ECO:0000313" key="3">
    <source>
        <dbReference type="Proteomes" id="UP000034794"/>
    </source>
</evidence>
<feature type="transmembrane region" description="Helical" evidence="1">
    <location>
        <begin position="114"/>
        <end position="131"/>
    </location>
</feature>
<dbReference type="Proteomes" id="UP000034794">
    <property type="component" value="Unassembled WGS sequence"/>
</dbReference>
<keyword evidence="1" id="KW-0812">Transmembrane</keyword>
<evidence type="ECO:0000313" key="2">
    <source>
        <dbReference type="EMBL" id="KKU33079.1"/>
    </source>
</evidence>
<feature type="transmembrane region" description="Helical" evidence="1">
    <location>
        <begin position="45"/>
        <end position="61"/>
    </location>
</feature>
<organism evidence="2 3">
    <name type="scientific">Candidatus Collierbacteria bacterium GW2011_GWA2_46_26</name>
    <dbReference type="NCBI Taxonomy" id="1618381"/>
    <lineage>
        <taxon>Bacteria</taxon>
        <taxon>Candidatus Collieribacteriota</taxon>
    </lineage>
</organism>
<keyword evidence="1" id="KW-0472">Membrane</keyword>
<keyword evidence="1" id="KW-1133">Transmembrane helix</keyword>
<accession>A0A0G1PJT3</accession>
<feature type="transmembrane region" description="Helical" evidence="1">
    <location>
        <begin position="67"/>
        <end position="84"/>
    </location>
</feature>
<reference evidence="2 3" key="1">
    <citation type="journal article" date="2015" name="Nature">
        <title>rRNA introns, odd ribosomes, and small enigmatic genomes across a large radiation of phyla.</title>
        <authorList>
            <person name="Brown C.T."/>
            <person name="Hug L.A."/>
            <person name="Thomas B.C."/>
            <person name="Sharon I."/>
            <person name="Castelle C.J."/>
            <person name="Singh A."/>
            <person name="Wilkins M.J."/>
            <person name="Williams K.H."/>
            <person name="Banfield J.F."/>
        </authorList>
    </citation>
    <scope>NUCLEOTIDE SEQUENCE [LARGE SCALE GENOMIC DNA]</scope>
</reference>
<evidence type="ECO:0000256" key="1">
    <source>
        <dbReference type="SAM" id="Phobius"/>
    </source>
</evidence>
<dbReference type="EMBL" id="LCMI01000006">
    <property type="protein sequence ID" value="KKU33079.1"/>
    <property type="molecule type" value="Genomic_DNA"/>
</dbReference>
<comment type="caution">
    <text evidence="2">The sequence shown here is derived from an EMBL/GenBank/DDBJ whole genome shotgun (WGS) entry which is preliminary data.</text>
</comment>
<feature type="transmembrane region" description="Helical" evidence="1">
    <location>
        <begin position="91"/>
        <end position="108"/>
    </location>
</feature>
<name>A0A0G1PJT3_9BACT</name>
<protein>
    <submittedName>
        <fullName evidence="2">Uncharacterized protein</fullName>
    </submittedName>
</protein>
<proteinExistence type="predicted"/>
<feature type="transmembrane region" description="Helical" evidence="1">
    <location>
        <begin position="15"/>
        <end position="38"/>
    </location>
</feature>
<dbReference type="AlphaFoldDB" id="A0A0G1PJT3"/>
<gene>
    <name evidence="2" type="ORF">UX47_C0006G0050</name>
</gene>
<sequence>MFNFHQSKNIINTVLIISLSVLLGEGVMGLGFFWPFLLILLDWRWIYWLSISVGVLISAIYRLPVGLPSLFLVVVTGGLSFVIGKEREAGWIILIVALLANFVFDKVFGFNWNIWDVVSVVVAWLVAVRWFDRAETIKINY</sequence>